<dbReference type="RefSeq" id="WP_158952095.1">
    <property type="nucleotide sequence ID" value="NZ_CP046914.1"/>
</dbReference>
<evidence type="ECO:0000256" key="2">
    <source>
        <dbReference type="SAM" id="SignalP"/>
    </source>
</evidence>
<dbReference type="InterPro" id="IPR025421">
    <property type="entry name" value="DUF4148"/>
</dbReference>
<sequence length="93" mass="9869">MKRSRVAGIVLLLGGAPLHTLAQTASGPVTRAAVIEHLVDVERAGFLPTQASSLRFPFNVEAAEARVAAQHATRSSEPRTDTADEAQTVEPPR</sequence>
<dbReference type="KEGG" id="pacs:FAZ98_14865"/>
<feature type="chain" id="PRO_5030788155" evidence="2">
    <location>
        <begin position="23"/>
        <end position="93"/>
    </location>
</feature>
<protein>
    <submittedName>
        <fullName evidence="3">DUF4148 domain-containing protein</fullName>
    </submittedName>
</protein>
<proteinExistence type="predicted"/>
<dbReference type="OrthoDB" id="9008714at2"/>
<keyword evidence="2" id="KW-0732">Signal</keyword>
<organism evidence="3 4">
    <name type="scientific">Paraburkholderia acidisoli</name>
    <dbReference type="NCBI Taxonomy" id="2571748"/>
    <lineage>
        <taxon>Bacteria</taxon>
        <taxon>Pseudomonadati</taxon>
        <taxon>Pseudomonadota</taxon>
        <taxon>Betaproteobacteria</taxon>
        <taxon>Burkholderiales</taxon>
        <taxon>Burkholderiaceae</taxon>
        <taxon>Paraburkholderia</taxon>
    </lineage>
</organism>
<gene>
    <name evidence="3" type="ORF">FAZ98_14865</name>
</gene>
<feature type="region of interest" description="Disordered" evidence="1">
    <location>
        <begin position="67"/>
        <end position="93"/>
    </location>
</feature>
<dbReference type="EMBL" id="CP046914">
    <property type="protein sequence ID" value="QGZ63101.1"/>
    <property type="molecule type" value="Genomic_DNA"/>
</dbReference>
<dbReference type="Proteomes" id="UP000433577">
    <property type="component" value="Chromosome 2"/>
</dbReference>
<feature type="signal peptide" evidence="2">
    <location>
        <begin position="1"/>
        <end position="22"/>
    </location>
</feature>
<evidence type="ECO:0000256" key="1">
    <source>
        <dbReference type="SAM" id="MobiDB-lite"/>
    </source>
</evidence>
<name>A0A7Z2GJY3_9BURK</name>
<dbReference type="Pfam" id="PF13663">
    <property type="entry name" value="DUF4148"/>
    <property type="match status" value="1"/>
</dbReference>
<evidence type="ECO:0000313" key="3">
    <source>
        <dbReference type="EMBL" id="QGZ63101.1"/>
    </source>
</evidence>
<dbReference type="AlphaFoldDB" id="A0A7Z2GJY3"/>
<keyword evidence="4" id="KW-1185">Reference proteome</keyword>
<evidence type="ECO:0000313" key="4">
    <source>
        <dbReference type="Proteomes" id="UP000433577"/>
    </source>
</evidence>
<accession>A0A7Z2GJY3</accession>
<reference evidence="3 4" key="1">
    <citation type="submission" date="2019-12" db="EMBL/GenBank/DDBJ databases">
        <title>Paraburkholderia acidiphila 7Q-K02 sp. nov and Paraburkholderia acidisoli DHF22 sp. nov., two strains isolated from forest soil.</title>
        <authorList>
            <person name="Gao Z."/>
            <person name="Qiu L."/>
        </authorList>
    </citation>
    <scope>NUCLEOTIDE SEQUENCE [LARGE SCALE GENOMIC DNA]</scope>
    <source>
        <strain evidence="3 4">DHF22</strain>
    </source>
</reference>